<accession>A0AAP8ZY58</accession>
<gene>
    <name evidence="2" type="ORF">IA74_015760</name>
</gene>
<evidence type="ECO:0008006" key="4">
    <source>
        <dbReference type="Google" id="ProtNLM"/>
    </source>
</evidence>
<evidence type="ECO:0000313" key="2">
    <source>
        <dbReference type="EMBL" id="QCQ37448.1"/>
    </source>
</evidence>
<keyword evidence="1" id="KW-0732">Signal</keyword>
<reference evidence="2 3" key="1">
    <citation type="submission" date="2019-03" db="EMBL/GenBank/DDBJ databases">
        <title>Complete genome assembly of MDR B. fragilis.</title>
        <authorList>
            <person name="Sydenham T.V."/>
            <person name="Hasman H."/>
            <person name="Justesen U.S."/>
        </authorList>
    </citation>
    <scope>NUCLEOTIDE SEQUENCE [LARGE SCALE GENOMIC DNA]</scope>
    <source>
        <strain evidence="2 3">DCMOUH0067B</strain>
    </source>
</reference>
<sequence>MKRLTNILYLPLCCAALFLGSCGETEIMPPEKEGGDGMSSGSRELVLTLQNKVSLSGTLPLTRAEIATNDERRIDALDIYVFGSKELEGEYTFQEKFSYRSDGSTVENSSGIEVENGDGNSSQPTVLFRPKKGLYIKLYCVANQPDLYRLDTSHPDAPSYVKYEDYTPLQQTAPGSPDNVVTLGIPTESDFCGFISRPLNPANAADSIVPALVMVGAHIAPVNLHDFSLSSRLYAGVKLTRGVARFDVVNDASASRFTLESVSLGNGRSATRLFPLAALAGASGELVTYPFRSLKKMPKVNENQALPVFYSYACTVEDKGYLILKGKYAMNQGEVKDVSYNIDFSRVEDGNGSHIEISPNHRYTVAITKADPYRIDFNITVADWEEGGNLGDYTPENGIGELTVAPADQYDPDTRTMTTPVVPGNQFTLTTFANAPLQAQVLYTFPGNEWLDAQVEMNALTRTLWSQTGVCTVTVKEGVFTAYPDAVVRLINTANGSTNEIRVEAQGVYLGTVRPGDDIHNSYDETTQTLTLYGTDKAIATATVYCPSGLAALNLPDWITEEHKVEGGATDYTFTLNQSKFPSDLGMDKDATYTINFTDVLNGSSQKQQHLVLKSSFIDKVKTSLTYVSGNTGNTYDSTAGKETIMMKATAESTTSFKLKVPSPRGVTLSQTNYGWFTVSHTNIWKESDKYDEFTFTSTTGQSDYPDKSVVFTNNIVGGGNFTLTVTTGVFLGTVTGTGTAGPYNNYKSASNTLILYATNGNAATLKVYSPSTLTVTENLSWLTVTPSGSNTYIFALTGTSSSSTGSGTVTFTNSSNTSQSLSLNVSLQSSVIKTASLSKQPSGTSYNGTTLILNASNKTAFTLTIPSGRGTYLSGSTDQTWFTVTKASSWSESSPQDTYTIQVKEGDQSMTNKSIAFTNNISGAGNLTVTVKKNTSDAYNPIWSGNGVYYVNNSSYLTSPYSNENNTVTWSTASTACPNGQGWYMISRSDIESWGSIPSYTPGTINIFNFFLAFTNGYYWTNTVNSAAEGKMWVLDSKGGNATSGTGQFYPLYQTSSYRVRCIKK</sequence>
<dbReference type="AlphaFoldDB" id="A0AAP8ZY58"/>
<organism evidence="2 3">
    <name type="scientific">Bacteroides fragilis</name>
    <dbReference type="NCBI Taxonomy" id="817"/>
    <lineage>
        <taxon>Bacteria</taxon>
        <taxon>Pseudomonadati</taxon>
        <taxon>Bacteroidota</taxon>
        <taxon>Bacteroidia</taxon>
        <taxon>Bacteroidales</taxon>
        <taxon>Bacteroidaceae</taxon>
        <taxon>Bacteroides</taxon>
    </lineage>
</organism>
<feature type="signal peptide" evidence="1">
    <location>
        <begin position="1"/>
        <end position="23"/>
    </location>
</feature>
<feature type="chain" id="PRO_5042819663" description="DUF4906 domain-containing protein" evidence="1">
    <location>
        <begin position="24"/>
        <end position="1066"/>
    </location>
</feature>
<dbReference type="RefSeq" id="WP_050496880.1">
    <property type="nucleotide sequence ID" value="NZ_CP036553.1"/>
</dbReference>
<dbReference type="Proteomes" id="UP000028294">
    <property type="component" value="Chromosome"/>
</dbReference>
<evidence type="ECO:0000313" key="3">
    <source>
        <dbReference type="Proteomes" id="UP000028294"/>
    </source>
</evidence>
<protein>
    <recommendedName>
        <fullName evidence="4">DUF4906 domain-containing protein</fullName>
    </recommendedName>
</protein>
<dbReference type="EMBL" id="CP036553">
    <property type="protein sequence ID" value="QCQ37448.1"/>
    <property type="molecule type" value="Genomic_DNA"/>
</dbReference>
<name>A0AAP8ZY58_BACFG</name>
<evidence type="ECO:0000256" key="1">
    <source>
        <dbReference type="SAM" id="SignalP"/>
    </source>
</evidence>
<dbReference type="PROSITE" id="PS51257">
    <property type="entry name" value="PROKAR_LIPOPROTEIN"/>
    <property type="match status" value="1"/>
</dbReference>
<proteinExistence type="predicted"/>